<gene>
    <name evidence="10" type="primary">nad1</name>
</gene>
<keyword evidence="8 10" id="KW-0496">Mitochondrion</keyword>
<geneLocation type="mitochondrion" evidence="10"/>
<dbReference type="PANTHER" id="PTHR11432">
    <property type="entry name" value="NADH DEHYDROGENASE SUBUNIT 1"/>
    <property type="match status" value="1"/>
</dbReference>
<evidence type="ECO:0000256" key="7">
    <source>
        <dbReference type="RuleBase" id="RU000471"/>
    </source>
</evidence>
<dbReference type="PROSITE" id="PS00667">
    <property type="entry name" value="COMPLEX1_ND1_1"/>
    <property type="match status" value="1"/>
</dbReference>
<dbReference type="GO" id="GO:0003954">
    <property type="term" value="F:NADH dehydrogenase activity"/>
    <property type="evidence" value="ECO:0007669"/>
    <property type="project" value="TreeGrafter"/>
</dbReference>
<feature type="transmembrane region" description="Helical" evidence="9">
    <location>
        <begin position="72"/>
        <end position="94"/>
    </location>
</feature>
<feature type="transmembrane region" description="Helical" evidence="9">
    <location>
        <begin position="141"/>
        <end position="161"/>
    </location>
</feature>
<dbReference type="GO" id="GO:0008137">
    <property type="term" value="F:NADH dehydrogenase (ubiquinone) activity"/>
    <property type="evidence" value="ECO:0007669"/>
    <property type="project" value="UniProtKB-EC"/>
</dbReference>
<sequence>MISLISFVIQLVCALLAVAFFTLLERKVLGYIQLRKGSNKPGLAGLPAPLADAVKLGVKEITLPSVSNLLPYYFAPIFGLVLALMMWQLIISLYGVMNFCYCVLFFLCVSSLSVYSTMLAGWSSNSKYALLGALRAVAQTISYEVSMALILIGGILVLKSLDFYIMEINQSKIWVFFILWQCSFVWLLSCMAETNRAPFDFAEGESEIVSGFNIEYSAGTFALIFMAEYMNIIFMSMLTAILFFGSSGIFMLLFKSLFFMFCFLWARGSLPRFRYDQLMDLTWKGLLPFILVLILVLVELIFLI</sequence>
<organism evidence="10">
    <name type="scientific">Loxocorone allax</name>
    <name type="common">Goblet worm</name>
    <name type="synonym">Loxosomella allax</name>
    <dbReference type="NCBI Taxonomy" id="393181"/>
    <lineage>
        <taxon>Eukaryota</taxon>
        <taxon>Metazoa</taxon>
        <taxon>Spiralia</taxon>
        <taxon>Lophotrochozoa</taxon>
        <taxon>Entoprocta</taxon>
        <taxon>Loxosomatidae</taxon>
        <taxon>Loxocorone</taxon>
    </lineage>
</organism>
<keyword evidence="4 7" id="KW-0812">Transmembrane</keyword>
<feature type="transmembrane region" description="Helical" evidence="9">
    <location>
        <begin position="214"/>
        <end position="234"/>
    </location>
</feature>
<dbReference type="EC" id="7.1.1.2" evidence="8"/>
<evidence type="ECO:0000256" key="2">
    <source>
        <dbReference type="ARBA" id="ARBA00010535"/>
    </source>
</evidence>
<evidence type="ECO:0000256" key="1">
    <source>
        <dbReference type="ARBA" id="ARBA00004141"/>
    </source>
</evidence>
<evidence type="ECO:0000256" key="6">
    <source>
        <dbReference type="ARBA" id="ARBA00023136"/>
    </source>
</evidence>
<feature type="transmembrane region" description="Helical" evidence="9">
    <location>
        <begin position="173"/>
        <end position="194"/>
    </location>
</feature>
<name>B1B1W7_LOXAA</name>
<evidence type="ECO:0000256" key="8">
    <source>
        <dbReference type="RuleBase" id="RU000473"/>
    </source>
</evidence>
<keyword evidence="6 9" id="KW-0472">Membrane</keyword>
<protein>
    <recommendedName>
        <fullName evidence="3 8">NADH-ubiquinone oxidoreductase chain 1</fullName>
        <ecNumber evidence="8">7.1.1.2</ecNumber>
    </recommendedName>
</protein>
<evidence type="ECO:0000313" key="10">
    <source>
        <dbReference type="EMBL" id="BAG12582.1"/>
    </source>
</evidence>
<keyword evidence="7" id="KW-0520">NAD</keyword>
<keyword evidence="5 9" id="KW-1133">Transmembrane helix</keyword>
<feature type="transmembrane region" description="Helical" evidence="9">
    <location>
        <begin position="101"/>
        <end position="121"/>
    </location>
</feature>
<evidence type="ECO:0000256" key="3">
    <source>
        <dbReference type="ARBA" id="ARBA00021009"/>
    </source>
</evidence>
<dbReference type="HAMAP" id="MF_01350">
    <property type="entry name" value="NDH1_NuoH"/>
    <property type="match status" value="1"/>
</dbReference>
<evidence type="ECO:0000256" key="9">
    <source>
        <dbReference type="SAM" id="Phobius"/>
    </source>
</evidence>
<dbReference type="EMBL" id="AB264799">
    <property type="protein sequence ID" value="BAG12582.1"/>
    <property type="molecule type" value="Genomic_DNA"/>
</dbReference>
<comment type="subcellular location">
    <subcellularLocation>
        <location evidence="1">Membrane</location>
        <topology evidence="1">Multi-pass membrane protein</topology>
    </subcellularLocation>
    <subcellularLocation>
        <location evidence="7">Mitochondrion inner membrane</location>
        <topology evidence="7">Multi-pass membrane protein</topology>
    </subcellularLocation>
</comment>
<dbReference type="InterPro" id="IPR018086">
    <property type="entry name" value="NADH_UbQ_OxRdtase_su1_CS"/>
</dbReference>
<dbReference type="PANTHER" id="PTHR11432:SF3">
    <property type="entry name" value="NADH-UBIQUINONE OXIDOREDUCTASE CHAIN 1"/>
    <property type="match status" value="1"/>
</dbReference>
<dbReference type="GO" id="GO:0005743">
    <property type="term" value="C:mitochondrial inner membrane"/>
    <property type="evidence" value="ECO:0007669"/>
    <property type="project" value="UniProtKB-SubCell"/>
</dbReference>
<comment type="similarity">
    <text evidence="2 7">Belongs to the complex I subunit 1 family.</text>
</comment>
<evidence type="ECO:0000256" key="5">
    <source>
        <dbReference type="ARBA" id="ARBA00022989"/>
    </source>
</evidence>
<dbReference type="AlphaFoldDB" id="B1B1W7"/>
<keyword evidence="8" id="KW-0830">Ubiquinone</keyword>
<feature type="transmembrane region" description="Helical" evidence="9">
    <location>
        <begin position="241"/>
        <end position="266"/>
    </location>
</feature>
<evidence type="ECO:0000256" key="4">
    <source>
        <dbReference type="ARBA" id="ARBA00022692"/>
    </source>
</evidence>
<dbReference type="Pfam" id="PF00146">
    <property type="entry name" value="NADHdh"/>
    <property type="match status" value="1"/>
</dbReference>
<reference evidence="10" key="1">
    <citation type="journal article" date="2008" name="Mol. Phylogenet. Evol.">
        <title>Complete nucleotide sequences of mitochondrial genomes of two solitary entoprocts, Loxocorone allax and Loxosomella aloxiata: Implications for lophotrochozoan phylogeny.</title>
        <authorList>
            <person name="Yokobori S."/>
            <person name="Iseto T."/>
            <person name="Asakawa S."/>
            <person name="Sasaki T."/>
            <person name="Shimizu N."/>
            <person name="Yamagishi A."/>
            <person name="Oshima T."/>
            <person name="Hirose E."/>
        </authorList>
    </citation>
    <scope>NUCLEOTIDE SEQUENCE</scope>
</reference>
<dbReference type="InterPro" id="IPR001694">
    <property type="entry name" value="NADH_UbQ_OxRdtase_su1/FPO"/>
</dbReference>
<proteinExistence type="inferred from homology"/>
<feature type="transmembrane region" description="Helical" evidence="9">
    <location>
        <begin position="286"/>
        <end position="303"/>
    </location>
</feature>
<comment type="catalytic activity">
    <reaction evidence="8">
        <text>a ubiquinone + NADH + 5 H(+)(in) = a ubiquinol + NAD(+) + 4 H(+)(out)</text>
        <dbReference type="Rhea" id="RHEA:29091"/>
        <dbReference type="Rhea" id="RHEA-COMP:9565"/>
        <dbReference type="Rhea" id="RHEA-COMP:9566"/>
        <dbReference type="ChEBI" id="CHEBI:15378"/>
        <dbReference type="ChEBI" id="CHEBI:16389"/>
        <dbReference type="ChEBI" id="CHEBI:17976"/>
        <dbReference type="ChEBI" id="CHEBI:57540"/>
        <dbReference type="ChEBI" id="CHEBI:57945"/>
        <dbReference type="EC" id="7.1.1.2"/>
    </reaction>
</comment>
<dbReference type="PROSITE" id="PS00668">
    <property type="entry name" value="COMPLEX1_ND1_2"/>
    <property type="match status" value="1"/>
</dbReference>
<dbReference type="GO" id="GO:0009060">
    <property type="term" value="P:aerobic respiration"/>
    <property type="evidence" value="ECO:0007669"/>
    <property type="project" value="TreeGrafter"/>
</dbReference>
<accession>B1B1W7</accession>